<name>A0A4R8VDR0_9MICO</name>
<evidence type="ECO:0000313" key="2">
    <source>
        <dbReference type="Proteomes" id="UP000298488"/>
    </source>
</evidence>
<dbReference type="EMBL" id="SOFI01000003">
    <property type="protein sequence ID" value="TFB80282.1"/>
    <property type="molecule type" value="Genomic_DNA"/>
</dbReference>
<dbReference type="RefSeq" id="WP_104096145.1">
    <property type="nucleotide sequence ID" value="NZ_JACHBP010000001.1"/>
</dbReference>
<keyword evidence="2" id="KW-1185">Reference proteome</keyword>
<evidence type="ECO:0000313" key="1">
    <source>
        <dbReference type="EMBL" id="TFB80282.1"/>
    </source>
</evidence>
<proteinExistence type="predicted"/>
<organism evidence="1 2">
    <name type="scientific">Terrimesophilobacter mesophilus</name>
    <dbReference type="NCBI Taxonomy" id="433647"/>
    <lineage>
        <taxon>Bacteria</taxon>
        <taxon>Bacillati</taxon>
        <taxon>Actinomycetota</taxon>
        <taxon>Actinomycetes</taxon>
        <taxon>Micrococcales</taxon>
        <taxon>Microbacteriaceae</taxon>
        <taxon>Terrimesophilobacter</taxon>
    </lineage>
</organism>
<dbReference type="AlphaFoldDB" id="A0A4R8VDR0"/>
<dbReference type="Proteomes" id="UP000298488">
    <property type="component" value="Unassembled WGS sequence"/>
</dbReference>
<accession>A0A4R8VDR0</accession>
<protein>
    <recommendedName>
        <fullName evidence="3">Integral membrane protein</fullName>
    </recommendedName>
</protein>
<reference evidence="1 2" key="1">
    <citation type="submission" date="2019-03" db="EMBL/GenBank/DDBJ databases">
        <title>Genomics of glacier-inhabiting Cryobacterium strains.</title>
        <authorList>
            <person name="Liu Q."/>
            <person name="Xin Y.-H."/>
        </authorList>
    </citation>
    <scope>NUCLEOTIDE SEQUENCE [LARGE SCALE GENOMIC DNA]</scope>
    <source>
        <strain evidence="1 2">CGMCC 1.10440</strain>
    </source>
</reference>
<sequence length="120" mass="12624">MTIPPIVFGIVLILHFVGLASLLGGVLVQVKDTIAGKGRIIAAMIHGALTQLVTGILLVAFIEMGGGSINNGKIGTKLAIVLLITVLVFLFRKKAAAPSWVIWVIGAFTLANICIAVLWH</sequence>
<gene>
    <name evidence="1" type="ORF">E3N84_09715</name>
</gene>
<comment type="caution">
    <text evidence="1">The sequence shown here is derived from an EMBL/GenBank/DDBJ whole genome shotgun (WGS) entry which is preliminary data.</text>
</comment>
<evidence type="ECO:0008006" key="3">
    <source>
        <dbReference type="Google" id="ProtNLM"/>
    </source>
</evidence>
<dbReference type="OrthoDB" id="3830423at2"/>